<evidence type="ECO:0000256" key="1">
    <source>
        <dbReference type="PROSITE-ProRule" id="PRU00529"/>
    </source>
</evidence>
<dbReference type="AlphaFoldDB" id="A0A9W8YM97"/>
<comment type="caution">
    <text evidence="4">The sequence shown here is derived from an EMBL/GenBank/DDBJ whole genome shotgun (WGS) entry which is preliminary data.</text>
</comment>
<dbReference type="PANTHER" id="PTHR13452:SF10">
    <property type="entry name" value="THUMP DOMAIN-CONTAINING PROTEIN 1"/>
    <property type="match status" value="1"/>
</dbReference>
<dbReference type="GO" id="GO:0003723">
    <property type="term" value="F:RNA binding"/>
    <property type="evidence" value="ECO:0007669"/>
    <property type="project" value="UniProtKB-UniRule"/>
</dbReference>
<keyword evidence="5" id="KW-1185">Reference proteome</keyword>
<evidence type="ECO:0000259" key="3">
    <source>
        <dbReference type="PROSITE" id="PS51165"/>
    </source>
</evidence>
<feature type="region of interest" description="Disordered" evidence="2">
    <location>
        <begin position="1"/>
        <end position="42"/>
    </location>
</feature>
<protein>
    <recommendedName>
        <fullName evidence="3">THUMP domain-containing protein</fullName>
    </recommendedName>
</protein>
<dbReference type="OrthoDB" id="367221at2759"/>
<feature type="domain" description="THUMP" evidence="3">
    <location>
        <begin position="160"/>
        <end position="285"/>
    </location>
</feature>
<dbReference type="GO" id="GO:0006400">
    <property type="term" value="P:tRNA modification"/>
    <property type="evidence" value="ECO:0007669"/>
    <property type="project" value="InterPro"/>
</dbReference>
<reference evidence="4" key="1">
    <citation type="submission" date="2022-10" db="EMBL/GenBank/DDBJ databases">
        <title>Tapping the CABI collections for fungal endophytes: first genome assemblies for Collariella, Neodidymelliopsis, Ascochyta clinopodiicola, Didymella pomorum, Didymosphaeria variabile, Neocosmospora piperis and Neocucurbitaria cava.</title>
        <authorList>
            <person name="Hill R."/>
        </authorList>
    </citation>
    <scope>NUCLEOTIDE SEQUENCE</scope>
    <source>
        <strain evidence="4">IMI 355082</strain>
    </source>
</reference>
<gene>
    <name evidence="4" type="ORF">N0V93_008585</name>
</gene>
<dbReference type="PANTHER" id="PTHR13452">
    <property type="entry name" value="THUMP DOMAIN CONTAINING PROTEIN 1-RELATED"/>
    <property type="match status" value="1"/>
</dbReference>
<evidence type="ECO:0000313" key="4">
    <source>
        <dbReference type="EMBL" id="KAJ4387982.1"/>
    </source>
</evidence>
<dbReference type="Pfam" id="PF02926">
    <property type="entry name" value="THUMP"/>
    <property type="match status" value="1"/>
</dbReference>
<organism evidence="4 5">
    <name type="scientific">Gnomoniopsis smithogilvyi</name>
    <dbReference type="NCBI Taxonomy" id="1191159"/>
    <lineage>
        <taxon>Eukaryota</taxon>
        <taxon>Fungi</taxon>
        <taxon>Dikarya</taxon>
        <taxon>Ascomycota</taxon>
        <taxon>Pezizomycotina</taxon>
        <taxon>Sordariomycetes</taxon>
        <taxon>Sordariomycetidae</taxon>
        <taxon>Diaporthales</taxon>
        <taxon>Gnomoniaceae</taxon>
        <taxon>Gnomoniopsis</taxon>
    </lineage>
</organism>
<dbReference type="SUPFAM" id="SSF143437">
    <property type="entry name" value="THUMP domain-like"/>
    <property type="match status" value="1"/>
</dbReference>
<evidence type="ECO:0000256" key="2">
    <source>
        <dbReference type="SAM" id="MobiDB-lite"/>
    </source>
</evidence>
<dbReference type="Proteomes" id="UP001140453">
    <property type="component" value="Unassembled WGS sequence"/>
</dbReference>
<dbReference type="InterPro" id="IPR004114">
    <property type="entry name" value="THUMP_dom"/>
</dbReference>
<dbReference type="Gene3D" id="3.30.2300.10">
    <property type="entry name" value="THUMP superfamily"/>
    <property type="match status" value="1"/>
</dbReference>
<dbReference type="PROSITE" id="PS51165">
    <property type="entry name" value="THUMP"/>
    <property type="match status" value="1"/>
</dbReference>
<evidence type="ECO:0000313" key="5">
    <source>
        <dbReference type="Proteomes" id="UP001140453"/>
    </source>
</evidence>
<dbReference type="InterPro" id="IPR040183">
    <property type="entry name" value="THUMPD1-like"/>
</dbReference>
<proteinExistence type="predicted"/>
<accession>A0A9W8YM97</accession>
<dbReference type="EMBL" id="JAPEVB010000005">
    <property type="protein sequence ID" value="KAJ4387982.1"/>
    <property type="molecule type" value="Genomic_DNA"/>
</dbReference>
<name>A0A9W8YM97_9PEZI</name>
<feature type="region of interest" description="Disordered" evidence="2">
    <location>
        <begin position="299"/>
        <end position="332"/>
    </location>
</feature>
<sequence length="332" mass="36647">MADPVKRKAVDDVDNGWKKKKKGNSGKWKVPRSEGPARPKANAIEPGDIGIWVTCALHMKGKAAREMEILFDDYAEKFYDISSGDDAAVATDEDEGDIESAIQKEVGNLRDKDVSKSDRVFTEVRINQECLLFMKCRAPIEPVDFCRRICQDVLTPGQTGVRARYLNRLTPVSVIVKATETGLEEGARQALVDHFKLKPKVASASADSGPQDGLVKAKEGVEVDEKFATFAIRPSIRNHSSLKRDDVIKSIANLVDPQHKVNLGAPEKVILVDIYQTVCGISVVPGDWEHLKRYNLTELYKQTSSSGEAPAKKKEEGDKEKPGQKSEGQADE</sequence>
<dbReference type="CDD" id="cd11717">
    <property type="entry name" value="THUMP_THUMPD1_like"/>
    <property type="match status" value="1"/>
</dbReference>
<keyword evidence="1" id="KW-0694">RNA-binding</keyword>
<feature type="compositionally biased region" description="Basic and acidic residues" evidence="2">
    <location>
        <begin position="1"/>
        <end position="17"/>
    </location>
</feature>
<feature type="compositionally biased region" description="Basic and acidic residues" evidence="2">
    <location>
        <begin position="310"/>
        <end position="324"/>
    </location>
</feature>